<sequence>MRTGVQRKKSGAKMTDARRFGAMMRGSTGPGARADLAFNRRKHRTTIARHDMKILRRSKRFAADEDGAVTVDWVVLTAGACALSVATMLGMKGSMNSVGDAVKRYLDTRTVPETIQAP</sequence>
<gene>
    <name evidence="2" type="ORF">OEZ60_04480</name>
</gene>
<comment type="caution">
    <text evidence="2">The sequence shown here is derived from an EMBL/GenBank/DDBJ whole genome shotgun (WGS) entry which is preliminary data.</text>
</comment>
<dbReference type="Proteomes" id="UP001209535">
    <property type="component" value="Unassembled WGS sequence"/>
</dbReference>
<organism evidence="2 3">
    <name type="scientific">Albidovulum salinarum</name>
    <dbReference type="NCBI Taxonomy" id="2984153"/>
    <lineage>
        <taxon>Bacteria</taxon>
        <taxon>Pseudomonadati</taxon>
        <taxon>Pseudomonadota</taxon>
        <taxon>Alphaproteobacteria</taxon>
        <taxon>Rhodobacterales</taxon>
        <taxon>Paracoccaceae</taxon>
        <taxon>Albidovulum</taxon>
    </lineage>
</organism>
<name>A0ABT2WZZ9_9RHOB</name>
<keyword evidence="3" id="KW-1185">Reference proteome</keyword>
<feature type="compositionally biased region" description="Basic residues" evidence="1">
    <location>
        <begin position="1"/>
        <end position="11"/>
    </location>
</feature>
<evidence type="ECO:0008006" key="4">
    <source>
        <dbReference type="Google" id="ProtNLM"/>
    </source>
</evidence>
<protein>
    <recommendedName>
        <fullName evidence="4">Flp pilus assembly protein, pilin Flp</fullName>
    </recommendedName>
</protein>
<evidence type="ECO:0000313" key="3">
    <source>
        <dbReference type="Proteomes" id="UP001209535"/>
    </source>
</evidence>
<evidence type="ECO:0000256" key="1">
    <source>
        <dbReference type="SAM" id="MobiDB-lite"/>
    </source>
</evidence>
<accession>A0ABT2WZZ9</accession>
<proteinExistence type="predicted"/>
<reference evidence="2 3" key="1">
    <citation type="submission" date="2022-10" db="EMBL/GenBank/DDBJ databases">
        <title>Defluviimonas sp. nov., isolated from ocean surface sediments.</title>
        <authorList>
            <person name="He W."/>
            <person name="Wang L."/>
            <person name="Zhang D.-F."/>
        </authorList>
    </citation>
    <scope>NUCLEOTIDE SEQUENCE [LARGE SCALE GENOMIC DNA]</scope>
    <source>
        <strain evidence="2 3">WL0024</strain>
    </source>
</reference>
<feature type="region of interest" description="Disordered" evidence="1">
    <location>
        <begin position="1"/>
        <end position="33"/>
    </location>
</feature>
<evidence type="ECO:0000313" key="2">
    <source>
        <dbReference type="EMBL" id="MCU9847256.1"/>
    </source>
</evidence>
<dbReference type="EMBL" id="JAOVQO010000003">
    <property type="protein sequence ID" value="MCU9847256.1"/>
    <property type="molecule type" value="Genomic_DNA"/>
</dbReference>